<sequence>MPKITKPLTNTEIEKLKAKNTAYDSRTDGGGLYLLVKPNGVKTWQFNYYKPITKKRTYISLNNYPDLSLVQEIQTRGI</sequence>
<evidence type="ECO:0000256" key="1">
    <source>
        <dbReference type="ARBA" id="ARBA00008857"/>
    </source>
</evidence>
<dbReference type="InterPro" id="IPR038488">
    <property type="entry name" value="Integrase_DNA-bd_sf"/>
</dbReference>
<reference evidence="4 6" key="1">
    <citation type="submission" date="2019-03" db="EMBL/GenBank/DDBJ databases">
        <title>Genomic Encyclopedia of Type Strains, Phase IV (KMG-IV): sequencing the most valuable type-strain genomes for metagenomic binning, comparative biology and taxonomic classification.</title>
        <authorList>
            <person name="Goeker M."/>
        </authorList>
    </citation>
    <scope>NUCLEOTIDE SEQUENCE [LARGE SCALE GENOMIC DNA]</scope>
    <source>
        <strain evidence="4 6">DSM 28140</strain>
    </source>
</reference>
<proteinExistence type="inferred from homology"/>
<evidence type="ECO:0000313" key="7">
    <source>
        <dbReference type="Proteomes" id="UP000305526"/>
    </source>
</evidence>
<evidence type="ECO:0000313" key="6">
    <source>
        <dbReference type="Proteomes" id="UP000294619"/>
    </source>
</evidence>
<dbReference type="Proteomes" id="UP000294619">
    <property type="component" value="Unassembled WGS sequence"/>
</dbReference>
<comment type="similarity">
    <text evidence="1">Belongs to the 'phage' integrase family.</text>
</comment>
<feature type="domain" description="Integrase DNA-binding" evidence="3">
    <location>
        <begin position="8"/>
        <end position="70"/>
    </location>
</feature>
<gene>
    <name evidence="4" type="ORF">EDC16_10664</name>
    <name evidence="5" type="ORF">FHQ21_03860</name>
</gene>
<name>A0A4R3Y443_9PAST</name>
<dbReference type="EMBL" id="SMCP01000006">
    <property type="protein sequence ID" value="TCV86510.1"/>
    <property type="molecule type" value="Genomic_DNA"/>
</dbReference>
<dbReference type="Pfam" id="PF13356">
    <property type="entry name" value="Arm-DNA-bind_3"/>
    <property type="match status" value="1"/>
</dbReference>
<dbReference type="EMBL" id="VDGV01000025">
    <property type="protein sequence ID" value="TNG92643.1"/>
    <property type="molecule type" value="Genomic_DNA"/>
</dbReference>
<accession>A0A4R3Y443</accession>
<evidence type="ECO:0000259" key="3">
    <source>
        <dbReference type="Pfam" id="PF13356"/>
    </source>
</evidence>
<protein>
    <submittedName>
        <fullName evidence="5">DUF4102 domain-containing protein</fullName>
    </submittedName>
    <submittedName>
        <fullName evidence="4">Uncharacterized protein DUF4102</fullName>
    </submittedName>
</protein>
<comment type="caution">
    <text evidence="4">The sequence shown here is derived from an EMBL/GenBank/DDBJ whole genome shotgun (WGS) entry which is preliminary data.</text>
</comment>
<keyword evidence="7" id="KW-1185">Reference proteome</keyword>
<dbReference type="PANTHER" id="PTHR30629">
    <property type="entry name" value="PROPHAGE INTEGRASE"/>
    <property type="match status" value="1"/>
</dbReference>
<reference evidence="5 7" key="2">
    <citation type="submission" date="2019-05" db="EMBL/GenBank/DDBJ databases">
        <title>Pasteurellaceae isolates from reptiles.</title>
        <authorList>
            <person name="Bojesen A.M."/>
            <person name="Lund E."/>
        </authorList>
    </citation>
    <scope>NUCLEOTIDE SEQUENCE [LARGE SCALE GENOMIC DNA]</scope>
    <source>
        <strain evidence="5 7">ELNT2x</strain>
    </source>
</reference>
<evidence type="ECO:0000256" key="2">
    <source>
        <dbReference type="ARBA" id="ARBA00022908"/>
    </source>
</evidence>
<dbReference type="GO" id="GO:0015074">
    <property type="term" value="P:DNA integration"/>
    <property type="evidence" value="ECO:0007669"/>
    <property type="project" value="UniProtKB-KW"/>
</dbReference>
<dbReference type="PANTHER" id="PTHR30629:SF6">
    <property type="entry name" value="PROPHAGE INTEGRASE INTA-RELATED"/>
    <property type="match status" value="1"/>
</dbReference>
<dbReference type="AlphaFoldDB" id="A0A4R3Y443"/>
<keyword evidence="2" id="KW-0229">DNA integration</keyword>
<evidence type="ECO:0000313" key="4">
    <source>
        <dbReference type="EMBL" id="TCV86510.1"/>
    </source>
</evidence>
<dbReference type="InterPro" id="IPR025166">
    <property type="entry name" value="Integrase_DNA_bind_dom"/>
</dbReference>
<dbReference type="Proteomes" id="UP000305526">
    <property type="component" value="Unassembled WGS sequence"/>
</dbReference>
<organism evidence="4 6">
    <name type="scientific">Testudinibacter aquarius</name>
    <dbReference type="NCBI Taxonomy" id="1524974"/>
    <lineage>
        <taxon>Bacteria</taxon>
        <taxon>Pseudomonadati</taxon>
        <taxon>Pseudomonadota</taxon>
        <taxon>Gammaproteobacteria</taxon>
        <taxon>Pasteurellales</taxon>
        <taxon>Pasteurellaceae</taxon>
        <taxon>Testudinibacter</taxon>
    </lineage>
</organism>
<dbReference type="Gene3D" id="3.30.160.390">
    <property type="entry name" value="Integrase, DNA-binding domain"/>
    <property type="match status" value="1"/>
</dbReference>
<dbReference type="InterPro" id="IPR050808">
    <property type="entry name" value="Phage_Integrase"/>
</dbReference>
<evidence type="ECO:0000313" key="5">
    <source>
        <dbReference type="EMBL" id="TNG92643.1"/>
    </source>
</evidence>
<dbReference type="RefSeq" id="WP_132967030.1">
    <property type="nucleotide sequence ID" value="NZ_LEKL01000029.1"/>
</dbReference>